<dbReference type="Pfam" id="PF07985">
    <property type="entry name" value="SRR1"/>
    <property type="match status" value="1"/>
</dbReference>
<feature type="compositionally biased region" description="Basic and acidic residues" evidence="1">
    <location>
        <begin position="61"/>
        <end position="79"/>
    </location>
</feature>
<dbReference type="AlphaFoldDB" id="A0A9P4NJG9"/>
<sequence length="174" mass="19590">MCVGDVIHPISLFQIAAFQSIVDFLQEKYHRRIIMYYQDPGCSADGERFLQRLGFEILRMGDGDEGKKDENGESMKKTDYYQTSEGIAQEEGSATTPTDAQEEAKKETKEEASTKYGCCCFRHPRHVEVGPAAKLISSNTFLYMPRACYPIIMATMLRCTAFSALYLGLPVDKT</sequence>
<accession>A0A9P4NJG9</accession>
<evidence type="ECO:0000256" key="1">
    <source>
        <dbReference type="SAM" id="MobiDB-lite"/>
    </source>
</evidence>
<feature type="compositionally biased region" description="Polar residues" evidence="1">
    <location>
        <begin position="80"/>
        <end position="99"/>
    </location>
</feature>
<dbReference type="EMBL" id="MU007075">
    <property type="protein sequence ID" value="KAF2424407.1"/>
    <property type="molecule type" value="Genomic_DNA"/>
</dbReference>
<organism evidence="3 4">
    <name type="scientific">Tothia fuscella</name>
    <dbReference type="NCBI Taxonomy" id="1048955"/>
    <lineage>
        <taxon>Eukaryota</taxon>
        <taxon>Fungi</taxon>
        <taxon>Dikarya</taxon>
        <taxon>Ascomycota</taxon>
        <taxon>Pezizomycotina</taxon>
        <taxon>Dothideomycetes</taxon>
        <taxon>Pleosporomycetidae</taxon>
        <taxon>Venturiales</taxon>
        <taxon>Cylindrosympodiaceae</taxon>
        <taxon>Tothia</taxon>
    </lineage>
</organism>
<dbReference type="InterPro" id="IPR012942">
    <property type="entry name" value="SRR1-like"/>
</dbReference>
<gene>
    <name evidence="3" type="ORF">EJ08DRAFT_415462</name>
</gene>
<evidence type="ECO:0000313" key="3">
    <source>
        <dbReference type="EMBL" id="KAF2424407.1"/>
    </source>
</evidence>
<evidence type="ECO:0000313" key="4">
    <source>
        <dbReference type="Proteomes" id="UP000800235"/>
    </source>
</evidence>
<name>A0A9P4NJG9_9PEZI</name>
<feature type="region of interest" description="Disordered" evidence="1">
    <location>
        <begin position="61"/>
        <end position="108"/>
    </location>
</feature>
<feature type="domain" description="SRR1-like" evidence="2">
    <location>
        <begin position="10"/>
        <end position="156"/>
    </location>
</feature>
<proteinExistence type="predicted"/>
<dbReference type="Proteomes" id="UP000800235">
    <property type="component" value="Unassembled WGS sequence"/>
</dbReference>
<keyword evidence="4" id="KW-1185">Reference proteome</keyword>
<reference evidence="3" key="1">
    <citation type="journal article" date="2020" name="Stud. Mycol.">
        <title>101 Dothideomycetes genomes: a test case for predicting lifestyles and emergence of pathogens.</title>
        <authorList>
            <person name="Haridas S."/>
            <person name="Albert R."/>
            <person name="Binder M."/>
            <person name="Bloem J."/>
            <person name="Labutti K."/>
            <person name="Salamov A."/>
            <person name="Andreopoulos B."/>
            <person name="Baker S."/>
            <person name="Barry K."/>
            <person name="Bills G."/>
            <person name="Bluhm B."/>
            <person name="Cannon C."/>
            <person name="Castanera R."/>
            <person name="Culley D."/>
            <person name="Daum C."/>
            <person name="Ezra D."/>
            <person name="Gonzalez J."/>
            <person name="Henrissat B."/>
            <person name="Kuo A."/>
            <person name="Liang C."/>
            <person name="Lipzen A."/>
            <person name="Lutzoni F."/>
            <person name="Magnuson J."/>
            <person name="Mondo S."/>
            <person name="Nolan M."/>
            <person name="Ohm R."/>
            <person name="Pangilinan J."/>
            <person name="Park H.-J."/>
            <person name="Ramirez L."/>
            <person name="Alfaro M."/>
            <person name="Sun H."/>
            <person name="Tritt A."/>
            <person name="Yoshinaga Y."/>
            <person name="Zwiers L.-H."/>
            <person name="Turgeon B."/>
            <person name="Goodwin S."/>
            <person name="Spatafora J."/>
            <person name="Crous P."/>
            <person name="Grigoriev I."/>
        </authorList>
    </citation>
    <scope>NUCLEOTIDE SEQUENCE</scope>
    <source>
        <strain evidence="3">CBS 130266</strain>
    </source>
</reference>
<protein>
    <recommendedName>
        <fullName evidence="2">SRR1-like domain-containing protein</fullName>
    </recommendedName>
</protein>
<evidence type="ECO:0000259" key="2">
    <source>
        <dbReference type="Pfam" id="PF07985"/>
    </source>
</evidence>
<comment type="caution">
    <text evidence="3">The sequence shown here is derived from an EMBL/GenBank/DDBJ whole genome shotgun (WGS) entry which is preliminary data.</text>
</comment>